<sequence>MKLCFPVKEVSGLESEVYGHFGSAPAFFIVDSSTKAFKVVHNADQQHAHGMCNPVGAIEGQDVDAVIVGGIGGGALMKLNRAGIDVYKAMAKTVKVNIELFESGGLPAFQPGHVCKGHSGVCSH</sequence>
<accession>A0A2U3QIR6</accession>
<evidence type="ECO:0000259" key="1">
    <source>
        <dbReference type="Pfam" id="PF02579"/>
    </source>
</evidence>
<keyword evidence="3" id="KW-1185">Reference proteome</keyword>
<dbReference type="Proteomes" id="UP000245125">
    <property type="component" value="Unassembled WGS sequence"/>
</dbReference>
<dbReference type="SUPFAM" id="SSF53146">
    <property type="entry name" value="Nitrogenase accessory factor-like"/>
    <property type="match status" value="1"/>
</dbReference>
<dbReference type="AlphaFoldDB" id="A0A2U3QIR6"/>
<protein>
    <submittedName>
        <fullName evidence="2">Dinitrogenase iron-molybdenum cofactor biosynthesis protein</fullName>
    </submittedName>
</protein>
<reference evidence="3" key="1">
    <citation type="submission" date="2018-03" db="EMBL/GenBank/DDBJ databases">
        <authorList>
            <person name="Zecchin S."/>
        </authorList>
    </citation>
    <scope>NUCLEOTIDE SEQUENCE [LARGE SCALE GENOMIC DNA]</scope>
</reference>
<dbReference type="EMBL" id="OUUY01000096">
    <property type="protein sequence ID" value="SPQ01259.1"/>
    <property type="molecule type" value="Genomic_DNA"/>
</dbReference>
<dbReference type="InterPro" id="IPR036105">
    <property type="entry name" value="DiNase_FeMo-co_biosyn_sf"/>
</dbReference>
<dbReference type="Gene3D" id="3.30.420.130">
    <property type="entry name" value="Dinitrogenase iron-molybdenum cofactor biosynthesis domain"/>
    <property type="match status" value="1"/>
</dbReference>
<organism evidence="2 3">
    <name type="scientific">Candidatus Sulfobium mesophilum</name>
    <dbReference type="NCBI Taxonomy" id="2016548"/>
    <lineage>
        <taxon>Bacteria</taxon>
        <taxon>Pseudomonadati</taxon>
        <taxon>Nitrospirota</taxon>
        <taxon>Nitrospiria</taxon>
        <taxon>Nitrospirales</taxon>
        <taxon>Nitrospiraceae</taxon>
        <taxon>Candidatus Sulfobium</taxon>
    </lineage>
</organism>
<gene>
    <name evidence="2" type="ORF">NBG4_490018</name>
</gene>
<feature type="domain" description="Dinitrogenase iron-molybdenum cofactor biosynthesis" evidence="1">
    <location>
        <begin position="14"/>
        <end position="102"/>
    </location>
</feature>
<evidence type="ECO:0000313" key="2">
    <source>
        <dbReference type="EMBL" id="SPQ01259.1"/>
    </source>
</evidence>
<dbReference type="PANTHER" id="PTHR33937">
    <property type="entry name" value="IRON-MOLYBDENUM PROTEIN-RELATED-RELATED"/>
    <property type="match status" value="1"/>
</dbReference>
<dbReference type="Pfam" id="PF02579">
    <property type="entry name" value="Nitro_FeMo-Co"/>
    <property type="match status" value="1"/>
</dbReference>
<dbReference type="PANTHER" id="PTHR33937:SF2">
    <property type="entry name" value="DINITROGENASE IRON-MOLYBDENUM COFACTOR BIOSYNTHESIS DOMAIN-CONTAINING PROTEIN"/>
    <property type="match status" value="1"/>
</dbReference>
<name>A0A2U3QIR6_9BACT</name>
<dbReference type="OrthoDB" id="9807451at2"/>
<evidence type="ECO:0000313" key="3">
    <source>
        <dbReference type="Proteomes" id="UP000245125"/>
    </source>
</evidence>
<dbReference type="InterPro" id="IPR051840">
    <property type="entry name" value="NifX/NifY_domain"/>
</dbReference>
<dbReference type="InterPro" id="IPR003731">
    <property type="entry name" value="Di-Nase_FeMo-co_biosynth"/>
</dbReference>
<proteinExistence type="predicted"/>